<accession>A0A1H6K2E4</accession>
<dbReference type="STRING" id="370526.SAMN04489835_2626"/>
<sequence>MPSRAQKSRGIVVGVDGSPSSEAAVRWAARDAALRDVQLTLVHAVTPALGSFLTFDANPDVDANLLERATQLARDTAGTGLRIAVEGVSIAPAQALLQMSDDADLVVAGRRGMSRLAGVLLGSVSMALLHHSHCPVAVIAGDAAAVDAQAPVLVGVDTSSASDEAVEFAFEEASRRGVALVAVHAWWGPGAFDFAGTDWEAICPEVENNIERHLDPWSQRYPHVQLRRVVVRDEPAREISERSGDAQLVVLGSRRHGEIASALLGSVSSAVVQAVQSPVIVVRS</sequence>
<dbReference type="Proteomes" id="UP000182915">
    <property type="component" value="Chromosome I"/>
</dbReference>
<dbReference type="Pfam" id="PF00582">
    <property type="entry name" value="Usp"/>
    <property type="match status" value="2"/>
</dbReference>
<proteinExistence type="inferred from homology"/>
<evidence type="ECO:0000259" key="2">
    <source>
        <dbReference type="Pfam" id="PF00582"/>
    </source>
</evidence>
<dbReference type="OrthoDB" id="3174546at2"/>
<protein>
    <submittedName>
        <fullName evidence="3">Nucleotide-binding universal stress protein, UspA family</fullName>
    </submittedName>
</protein>
<feature type="domain" description="UspA" evidence="2">
    <location>
        <begin position="152"/>
        <end position="283"/>
    </location>
</feature>
<comment type="similarity">
    <text evidence="1">Belongs to the universal stress protein A family.</text>
</comment>
<reference evidence="4" key="1">
    <citation type="submission" date="2016-10" db="EMBL/GenBank/DDBJ databases">
        <authorList>
            <person name="Varghese N."/>
            <person name="Submissions S."/>
        </authorList>
    </citation>
    <scope>NUCLEOTIDE SEQUENCE [LARGE SCALE GENOMIC DNA]</scope>
    <source>
        <strain evidence="4">DSM 45405</strain>
    </source>
</reference>
<organism evidence="3 4">
    <name type="scientific">Mycolicibacterium rutilum</name>
    <name type="common">Mycobacterium rutilum</name>
    <dbReference type="NCBI Taxonomy" id="370526"/>
    <lineage>
        <taxon>Bacteria</taxon>
        <taxon>Bacillati</taxon>
        <taxon>Actinomycetota</taxon>
        <taxon>Actinomycetes</taxon>
        <taxon>Mycobacteriales</taxon>
        <taxon>Mycobacteriaceae</taxon>
        <taxon>Mycolicibacterium</taxon>
    </lineage>
</organism>
<dbReference type="Gene3D" id="3.40.50.620">
    <property type="entry name" value="HUPs"/>
    <property type="match status" value="2"/>
</dbReference>
<evidence type="ECO:0000256" key="1">
    <source>
        <dbReference type="ARBA" id="ARBA00008791"/>
    </source>
</evidence>
<feature type="domain" description="UspA" evidence="2">
    <location>
        <begin position="10"/>
        <end position="139"/>
    </location>
</feature>
<dbReference type="EMBL" id="LT629971">
    <property type="protein sequence ID" value="SEH66497.1"/>
    <property type="molecule type" value="Genomic_DNA"/>
</dbReference>
<dbReference type="SUPFAM" id="SSF52402">
    <property type="entry name" value="Adenine nucleotide alpha hydrolases-like"/>
    <property type="match status" value="2"/>
</dbReference>
<dbReference type="PANTHER" id="PTHR46268">
    <property type="entry name" value="STRESS RESPONSE PROTEIN NHAX"/>
    <property type="match status" value="1"/>
</dbReference>
<dbReference type="InterPro" id="IPR006015">
    <property type="entry name" value="Universal_stress_UspA"/>
</dbReference>
<dbReference type="InterPro" id="IPR014729">
    <property type="entry name" value="Rossmann-like_a/b/a_fold"/>
</dbReference>
<dbReference type="InterPro" id="IPR006016">
    <property type="entry name" value="UspA"/>
</dbReference>
<dbReference type="AlphaFoldDB" id="A0A1H6K2E4"/>
<dbReference type="PANTHER" id="PTHR46268:SF6">
    <property type="entry name" value="UNIVERSAL STRESS PROTEIN UP12"/>
    <property type="match status" value="1"/>
</dbReference>
<evidence type="ECO:0000313" key="3">
    <source>
        <dbReference type="EMBL" id="SEH66497.1"/>
    </source>
</evidence>
<evidence type="ECO:0000313" key="4">
    <source>
        <dbReference type="Proteomes" id="UP000182915"/>
    </source>
</evidence>
<name>A0A1H6K2E4_MYCRU</name>
<dbReference type="RefSeq" id="WP_083407526.1">
    <property type="nucleotide sequence ID" value="NZ_LT629971.1"/>
</dbReference>
<gene>
    <name evidence="3" type="ORF">SAMN04489835_2626</name>
</gene>
<dbReference type="PRINTS" id="PR01438">
    <property type="entry name" value="UNVRSLSTRESS"/>
</dbReference>
<keyword evidence="4" id="KW-1185">Reference proteome</keyword>